<dbReference type="Pfam" id="PF07228">
    <property type="entry name" value="SpoIIE"/>
    <property type="match status" value="1"/>
</dbReference>
<dbReference type="InterPro" id="IPR001932">
    <property type="entry name" value="PPM-type_phosphatase-like_dom"/>
</dbReference>
<sequence>MDVALVVIDLALEVLHFAGAKRPLIYCQGGQIYKIPGDRRGIGGRQKEAKRTFTPHKIRLTNISPTTLYLFSDGFIDQFGGVNHQRYTSRCFLELLQNIGDQPLDRQQQQLMQALDQWQGANEQTDDILVMGVRLPPSVVK</sequence>
<keyword evidence="2" id="KW-0723">Serine/threonine-protein kinase</keyword>
<evidence type="ECO:0000313" key="2">
    <source>
        <dbReference type="EMBL" id="EAY27111.1"/>
    </source>
</evidence>
<dbReference type="Gene3D" id="3.60.40.10">
    <property type="entry name" value="PPM-type phosphatase domain"/>
    <property type="match status" value="1"/>
</dbReference>
<feature type="domain" description="PPM-type phosphatase" evidence="1">
    <location>
        <begin position="4"/>
        <end position="135"/>
    </location>
</feature>
<dbReference type="GO" id="GO:0004674">
    <property type="term" value="F:protein serine/threonine kinase activity"/>
    <property type="evidence" value="ECO:0007669"/>
    <property type="project" value="UniProtKB-KW"/>
</dbReference>
<dbReference type="EMBL" id="AAWS01000026">
    <property type="protein sequence ID" value="EAY27111.1"/>
    <property type="molecule type" value="Genomic_DNA"/>
</dbReference>
<dbReference type="OrthoDB" id="9763484at2"/>
<keyword evidence="3" id="KW-1185">Reference proteome</keyword>
<name>A1ZR22_MICM2</name>
<organism evidence="2 3">
    <name type="scientific">Microscilla marina ATCC 23134</name>
    <dbReference type="NCBI Taxonomy" id="313606"/>
    <lineage>
        <taxon>Bacteria</taxon>
        <taxon>Pseudomonadati</taxon>
        <taxon>Bacteroidota</taxon>
        <taxon>Cytophagia</taxon>
        <taxon>Cytophagales</taxon>
        <taxon>Microscillaceae</taxon>
        <taxon>Microscilla</taxon>
    </lineage>
</organism>
<proteinExistence type="predicted"/>
<keyword evidence="2" id="KW-0808">Transferase</keyword>
<comment type="caution">
    <text evidence="2">The sequence shown here is derived from an EMBL/GenBank/DDBJ whole genome shotgun (WGS) entry which is preliminary data.</text>
</comment>
<accession>A1ZR22</accession>
<dbReference type="RefSeq" id="WP_004156150.1">
    <property type="nucleotide sequence ID" value="NZ_AAWS01000026.1"/>
</dbReference>
<dbReference type="AlphaFoldDB" id="A1ZR22"/>
<dbReference type="eggNOG" id="COG2208">
    <property type="taxonomic scope" value="Bacteria"/>
</dbReference>
<keyword evidence="2" id="KW-0418">Kinase</keyword>
<dbReference type="Proteomes" id="UP000004095">
    <property type="component" value="Unassembled WGS sequence"/>
</dbReference>
<evidence type="ECO:0000259" key="1">
    <source>
        <dbReference type="Pfam" id="PF07228"/>
    </source>
</evidence>
<evidence type="ECO:0000313" key="3">
    <source>
        <dbReference type="Proteomes" id="UP000004095"/>
    </source>
</evidence>
<reference evidence="2 3" key="1">
    <citation type="submission" date="2007-01" db="EMBL/GenBank/DDBJ databases">
        <authorList>
            <person name="Haygood M."/>
            <person name="Podell S."/>
            <person name="Anderson C."/>
            <person name="Hopkinson B."/>
            <person name="Roe K."/>
            <person name="Barbeau K."/>
            <person name="Gaasterland T."/>
            <person name="Ferriera S."/>
            <person name="Johnson J."/>
            <person name="Kravitz S."/>
            <person name="Beeson K."/>
            <person name="Sutton G."/>
            <person name="Rogers Y.-H."/>
            <person name="Friedman R."/>
            <person name="Frazier M."/>
            <person name="Venter J.C."/>
        </authorList>
    </citation>
    <scope>NUCLEOTIDE SEQUENCE [LARGE SCALE GENOMIC DNA]</scope>
    <source>
        <strain evidence="2 3">ATCC 23134</strain>
    </source>
</reference>
<protein>
    <submittedName>
        <fullName evidence="2">Serine/threonine protein kinases</fullName>
    </submittedName>
</protein>
<dbReference type="InterPro" id="IPR036457">
    <property type="entry name" value="PPM-type-like_dom_sf"/>
</dbReference>
<gene>
    <name evidence="2" type="ORF">M23134_08385</name>
</gene>